<dbReference type="AlphaFoldDB" id="A0A6J7HAQ9"/>
<organism evidence="1">
    <name type="scientific">freshwater metagenome</name>
    <dbReference type="NCBI Taxonomy" id="449393"/>
    <lineage>
        <taxon>unclassified sequences</taxon>
        <taxon>metagenomes</taxon>
        <taxon>ecological metagenomes</taxon>
    </lineage>
</organism>
<proteinExistence type="predicted"/>
<protein>
    <submittedName>
        <fullName evidence="1">Unannotated protein</fullName>
    </submittedName>
</protein>
<accession>A0A6J7HAQ9</accession>
<sequence>MPAACSAISTECAVLLVPTPAITVARSPTASRTAARISPSSGTVVVGASPVVPETTTPSLPVSTTCLAMRAVASRSTRPCASNAVAMAVIRRPKRGVELTAAL</sequence>
<dbReference type="EMBL" id="CAFBMQ010000181">
    <property type="protein sequence ID" value="CAB4916704.1"/>
    <property type="molecule type" value="Genomic_DNA"/>
</dbReference>
<evidence type="ECO:0000313" key="1">
    <source>
        <dbReference type="EMBL" id="CAB4916704.1"/>
    </source>
</evidence>
<name>A0A6J7HAQ9_9ZZZZ</name>
<gene>
    <name evidence="1" type="ORF">UFOPK3609_01185</name>
</gene>
<reference evidence="1" key="1">
    <citation type="submission" date="2020-05" db="EMBL/GenBank/DDBJ databases">
        <authorList>
            <person name="Chiriac C."/>
            <person name="Salcher M."/>
            <person name="Ghai R."/>
            <person name="Kavagutti S V."/>
        </authorList>
    </citation>
    <scope>NUCLEOTIDE SEQUENCE</scope>
</reference>